<name>A0A7Y0EKT8_9CLOT</name>
<comment type="caution">
    <text evidence="1">The sequence shown here is derived from an EMBL/GenBank/DDBJ whole genome shotgun (WGS) entry which is preliminary data.</text>
</comment>
<reference evidence="1 2" key="1">
    <citation type="submission" date="2020-06" db="EMBL/GenBank/DDBJ databases">
        <title>Complete Genome Sequence of Clostridium muelleri sp. nov. P21T, an Acid-Alcohol Producing Acetogen Isolated from Old Hay.</title>
        <authorList>
            <person name="Duncan K.E."/>
            <person name="Tanner R.S."/>
        </authorList>
    </citation>
    <scope>NUCLEOTIDE SEQUENCE [LARGE SCALE GENOMIC DNA]</scope>
    <source>
        <strain evidence="1 2">P21</strain>
    </source>
</reference>
<sequence length="65" mass="7733">MFSLIGIGERVGSRIENIYKVWDEQSWRKPEIIENFQPDRITMVLRTVLLLPEKSLAFLKSIIWK</sequence>
<keyword evidence="2" id="KW-1185">Reference proteome</keyword>
<proteinExistence type="predicted"/>
<dbReference type="RefSeq" id="WP_169299908.1">
    <property type="nucleotide sequence ID" value="NZ_JABBNI010000065.1"/>
</dbReference>
<organism evidence="1 2">
    <name type="scientific">Clostridium muellerianum</name>
    <dbReference type="NCBI Taxonomy" id="2716538"/>
    <lineage>
        <taxon>Bacteria</taxon>
        <taxon>Bacillati</taxon>
        <taxon>Bacillota</taxon>
        <taxon>Clostridia</taxon>
        <taxon>Eubacteriales</taxon>
        <taxon>Clostridiaceae</taxon>
        <taxon>Clostridium</taxon>
    </lineage>
</organism>
<protein>
    <submittedName>
        <fullName evidence="1">Uncharacterized protein</fullName>
    </submittedName>
</protein>
<evidence type="ECO:0000313" key="1">
    <source>
        <dbReference type="EMBL" id="NMM65319.1"/>
    </source>
</evidence>
<accession>A0A7Y0EKT8</accession>
<dbReference type="Proteomes" id="UP000537131">
    <property type="component" value="Unassembled WGS sequence"/>
</dbReference>
<gene>
    <name evidence="1" type="ORF">HBE96_22325</name>
</gene>
<dbReference type="EMBL" id="JABBNI010000065">
    <property type="protein sequence ID" value="NMM65319.1"/>
    <property type="molecule type" value="Genomic_DNA"/>
</dbReference>
<evidence type="ECO:0000313" key="2">
    <source>
        <dbReference type="Proteomes" id="UP000537131"/>
    </source>
</evidence>
<dbReference type="AlphaFoldDB" id="A0A7Y0EKT8"/>